<accession>A0ABQ5IWD6</accession>
<sequence length="560" mass="63978">CKTVGQILLDHPLSYALTTTVDVLVVYLQQFKLDSQEITYIVVMFHDTLKLPVETPDNPFIAPVNIKVIESFIQTVGYQGVVDKVSAFYTKFLAQLWQTMFKVFNRCLTTRTSGHDQTKINILQLFHVVVNRTNVDYAALLWWDFINGFPSIPKRLDEDYHSIKDDNPLVSVYSTRNVLFRGMLIPDAFVTNEIHATDDYKEYETVFVGVEVPMNQPQPVVSTQGTHRTTPRAHRTPTLTTASPQGKKRKQSARETSSPRKLLKVTIRKNKQSKTPIPPLGDDRERDEMAEATLLSLTLYKTALAAEAQENIAKVQDKLDEEEIEKMVEGEQDEESYASEFVDSMLNDDVDDSGTNIEPESHKENPEVVDDDVTKKKDDKKVEDEVKDDDVEKTDDAAEEKDNDDHTDHTLVRTHATDSMATRNEQIQTPILTPNRSSRKDLSLNKTIFQELTATVSPTTATKSKSKSKRGFISNKTNILPGSIAGMCRRRGQIRNHIKTKFVTREFFMGKIREVLDHCNSVVPEVTFAMTNEMIKKKCHDWFILRLTRIEKLLQQMYQN</sequence>
<evidence type="ECO:0000313" key="3">
    <source>
        <dbReference type="Proteomes" id="UP001151760"/>
    </source>
</evidence>
<feature type="compositionally biased region" description="Acidic residues" evidence="1">
    <location>
        <begin position="385"/>
        <end position="402"/>
    </location>
</feature>
<name>A0ABQ5IWD6_9ASTR</name>
<evidence type="ECO:0000313" key="2">
    <source>
        <dbReference type="EMBL" id="GJU04530.1"/>
    </source>
</evidence>
<organism evidence="2 3">
    <name type="scientific">Tanacetum coccineum</name>
    <dbReference type="NCBI Taxonomy" id="301880"/>
    <lineage>
        <taxon>Eukaryota</taxon>
        <taxon>Viridiplantae</taxon>
        <taxon>Streptophyta</taxon>
        <taxon>Embryophyta</taxon>
        <taxon>Tracheophyta</taxon>
        <taxon>Spermatophyta</taxon>
        <taxon>Magnoliopsida</taxon>
        <taxon>eudicotyledons</taxon>
        <taxon>Gunneridae</taxon>
        <taxon>Pentapetalae</taxon>
        <taxon>asterids</taxon>
        <taxon>campanulids</taxon>
        <taxon>Asterales</taxon>
        <taxon>Asteraceae</taxon>
        <taxon>Asteroideae</taxon>
        <taxon>Anthemideae</taxon>
        <taxon>Anthemidinae</taxon>
        <taxon>Tanacetum</taxon>
    </lineage>
</organism>
<feature type="compositionally biased region" description="Basic residues" evidence="1">
    <location>
        <begin position="261"/>
        <end position="272"/>
    </location>
</feature>
<feature type="region of interest" description="Disordered" evidence="1">
    <location>
        <begin position="346"/>
        <end position="439"/>
    </location>
</feature>
<proteinExistence type="predicted"/>
<feature type="region of interest" description="Disordered" evidence="1">
    <location>
        <begin position="217"/>
        <end position="286"/>
    </location>
</feature>
<dbReference type="Proteomes" id="UP001151760">
    <property type="component" value="Unassembled WGS sequence"/>
</dbReference>
<keyword evidence="3" id="KW-1185">Reference proteome</keyword>
<gene>
    <name evidence="2" type="ORF">Tco_1120960</name>
</gene>
<feature type="non-terminal residue" evidence="2">
    <location>
        <position position="1"/>
    </location>
</feature>
<feature type="compositionally biased region" description="Basic and acidic residues" evidence="1">
    <location>
        <begin position="359"/>
        <end position="384"/>
    </location>
</feature>
<reference evidence="2" key="1">
    <citation type="journal article" date="2022" name="Int. J. Mol. Sci.">
        <title>Draft Genome of Tanacetum Coccineum: Genomic Comparison of Closely Related Tanacetum-Family Plants.</title>
        <authorList>
            <person name="Yamashiro T."/>
            <person name="Shiraishi A."/>
            <person name="Nakayama K."/>
            <person name="Satake H."/>
        </authorList>
    </citation>
    <scope>NUCLEOTIDE SEQUENCE</scope>
</reference>
<comment type="caution">
    <text evidence="2">The sequence shown here is derived from an EMBL/GenBank/DDBJ whole genome shotgun (WGS) entry which is preliminary data.</text>
</comment>
<dbReference type="EMBL" id="BQNB010021258">
    <property type="protein sequence ID" value="GJU04530.1"/>
    <property type="molecule type" value="Genomic_DNA"/>
</dbReference>
<reference evidence="2" key="2">
    <citation type="submission" date="2022-01" db="EMBL/GenBank/DDBJ databases">
        <authorList>
            <person name="Yamashiro T."/>
            <person name="Shiraishi A."/>
            <person name="Satake H."/>
            <person name="Nakayama K."/>
        </authorList>
    </citation>
    <scope>NUCLEOTIDE SEQUENCE</scope>
</reference>
<protein>
    <submittedName>
        <fullName evidence="2">Uncharacterized protein</fullName>
    </submittedName>
</protein>
<evidence type="ECO:0000256" key="1">
    <source>
        <dbReference type="SAM" id="MobiDB-lite"/>
    </source>
</evidence>
<feature type="compositionally biased region" description="Polar residues" evidence="1">
    <location>
        <begin position="417"/>
        <end position="436"/>
    </location>
</feature>